<dbReference type="SUPFAM" id="SSF55856">
    <property type="entry name" value="Cytochrome b5-like heme/steroid binding domain"/>
    <property type="match status" value="1"/>
</dbReference>
<dbReference type="Pfam" id="PF00173">
    <property type="entry name" value="Cyt-b5"/>
    <property type="match status" value="1"/>
</dbReference>
<dbReference type="RefSeq" id="WP_021797852.1">
    <property type="nucleotide sequence ID" value="NZ_ACVN02000209.1"/>
</dbReference>
<protein>
    <submittedName>
        <fullName evidence="2">Cytochrome b5-like heme/steroid-binding domain protein</fullName>
    </submittedName>
</protein>
<name>U2RM51_9ACTN</name>
<sequence length="121" mass="13149">MRWIIIVVLVLVALAVAWMLLHPSNAGDRTKLDRPFTSAERQTLDTVDVTADQLAQAACTGGAQCWIAVNGVVYDLGSSPAWKDGSHHGVRAGTDATEDFVRSGHGRRILEKLPVVGRYRP</sequence>
<proteinExistence type="predicted"/>
<dbReference type="Proteomes" id="UP000017052">
    <property type="component" value="Unassembled WGS sequence"/>
</dbReference>
<accession>U2RM51</accession>
<dbReference type="InterPro" id="IPR001199">
    <property type="entry name" value="Cyt_B5-like_heme/steroid-bd"/>
</dbReference>
<evidence type="ECO:0000313" key="2">
    <source>
        <dbReference type="EMBL" id="ERK54633.1"/>
    </source>
</evidence>
<dbReference type="InterPro" id="IPR036400">
    <property type="entry name" value="Cyt_B5-like_heme/steroid_sf"/>
</dbReference>
<comment type="caution">
    <text evidence="2">The sequence shown here is derived from an EMBL/GenBank/DDBJ whole genome shotgun (WGS) entry which is preliminary data.</text>
</comment>
<evidence type="ECO:0000259" key="1">
    <source>
        <dbReference type="SMART" id="SM01117"/>
    </source>
</evidence>
<dbReference type="EMBL" id="ACVN02000209">
    <property type="protein sequence ID" value="ERK54633.1"/>
    <property type="molecule type" value="Genomic_DNA"/>
</dbReference>
<gene>
    <name evidence="2" type="ORF">HMPREF0682_2717</name>
</gene>
<evidence type="ECO:0000313" key="3">
    <source>
        <dbReference type="Proteomes" id="UP000017052"/>
    </source>
</evidence>
<feature type="domain" description="Cytochrome b5 heme-binding" evidence="1">
    <location>
        <begin position="49"/>
        <end position="120"/>
    </location>
</feature>
<dbReference type="SMART" id="SM01117">
    <property type="entry name" value="Cyt-b5"/>
    <property type="match status" value="1"/>
</dbReference>
<dbReference type="Gene3D" id="3.10.120.10">
    <property type="entry name" value="Cytochrome b5-like heme/steroid binding domain"/>
    <property type="match status" value="1"/>
</dbReference>
<dbReference type="GeneID" id="95359381"/>
<keyword evidence="3" id="KW-1185">Reference proteome</keyword>
<organism evidence="2 3">
    <name type="scientific">Propionibacterium acidifaciens F0233</name>
    <dbReference type="NCBI Taxonomy" id="553198"/>
    <lineage>
        <taxon>Bacteria</taxon>
        <taxon>Bacillati</taxon>
        <taxon>Actinomycetota</taxon>
        <taxon>Actinomycetes</taxon>
        <taxon>Propionibacteriales</taxon>
        <taxon>Propionibacteriaceae</taxon>
        <taxon>Propionibacterium</taxon>
    </lineage>
</organism>
<reference evidence="2" key="1">
    <citation type="submission" date="2013-08" db="EMBL/GenBank/DDBJ databases">
        <authorList>
            <person name="Durkin A.S."/>
            <person name="Haft D.R."/>
            <person name="McCorrison J."/>
            <person name="Torralba M."/>
            <person name="Gillis M."/>
            <person name="Haft D.H."/>
            <person name="Methe B."/>
            <person name="Sutton G."/>
            <person name="Nelson K.E."/>
        </authorList>
    </citation>
    <scope>NUCLEOTIDE SEQUENCE [LARGE SCALE GENOMIC DNA]</scope>
    <source>
        <strain evidence="2">F0233</strain>
    </source>
</reference>
<dbReference type="AlphaFoldDB" id="U2RM51"/>